<dbReference type="Proteomes" id="UP001234989">
    <property type="component" value="Chromosome 2"/>
</dbReference>
<dbReference type="Gene3D" id="3.30.465.10">
    <property type="match status" value="1"/>
</dbReference>
<dbReference type="SUPFAM" id="SSF56176">
    <property type="entry name" value="FAD-binding/transporter-associated domain-like"/>
    <property type="match status" value="1"/>
</dbReference>
<name>A0AAF0Q2G2_SOLVR</name>
<proteinExistence type="predicted"/>
<dbReference type="EMBL" id="CP133613">
    <property type="protein sequence ID" value="WMV15541.1"/>
    <property type="molecule type" value="Genomic_DNA"/>
</dbReference>
<evidence type="ECO:0000313" key="2">
    <source>
        <dbReference type="Proteomes" id="UP001234989"/>
    </source>
</evidence>
<reference evidence="1" key="1">
    <citation type="submission" date="2023-08" db="EMBL/GenBank/DDBJ databases">
        <title>A de novo genome assembly of Solanum verrucosum Schlechtendal, a Mexican diploid species geographically isolated from the other diploid A-genome species in potato relatives.</title>
        <authorList>
            <person name="Hosaka K."/>
        </authorList>
    </citation>
    <scope>NUCLEOTIDE SEQUENCE</scope>
    <source>
        <tissue evidence="1">Young leaves</tissue>
    </source>
</reference>
<gene>
    <name evidence="1" type="ORF">MTR67_008926</name>
</gene>
<keyword evidence="2" id="KW-1185">Reference proteome</keyword>
<evidence type="ECO:0000313" key="1">
    <source>
        <dbReference type="EMBL" id="WMV15541.1"/>
    </source>
</evidence>
<dbReference type="GO" id="GO:0050660">
    <property type="term" value="F:flavin adenine dinucleotide binding"/>
    <property type="evidence" value="ECO:0007669"/>
    <property type="project" value="InterPro"/>
</dbReference>
<dbReference type="InterPro" id="IPR016169">
    <property type="entry name" value="FAD-bd_PCMH_sub2"/>
</dbReference>
<dbReference type="AlphaFoldDB" id="A0AAF0Q2G2"/>
<sequence length="95" mass="10691">MKFTIESRKKVKELAFVAGICPTVGVGGHFRGGGYGMMSRKFDKVDDNLLLRIFLRNSEFPFGGGQRTIPFSLQCSLGDPGTRIDERRLHRDELD</sequence>
<dbReference type="InterPro" id="IPR036318">
    <property type="entry name" value="FAD-bd_PCMH-like_sf"/>
</dbReference>
<protein>
    <submittedName>
        <fullName evidence="1">Uncharacterized protein</fullName>
    </submittedName>
</protein>
<organism evidence="1 2">
    <name type="scientific">Solanum verrucosum</name>
    <dbReference type="NCBI Taxonomy" id="315347"/>
    <lineage>
        <taxon>Eukaryota</taxon>
        <taxon>Viridiplantae</taxon>
        <taxon>Streptophyta</taxon>
        <taxon>Embryophyta</taxon>
        <taxon>Tracheophyta</taxon>
        <taxon>Spermatophyta</taxon>
        <taxon>Magnoliopsida</taxon>
        <taxon>eudicotyledons</taxon>
        <taxon>Gunneridae</taxon>
        <taxon>Pentapetalae</taxon>
        <taxon>asterids</taxon>
        <taxon>lamiids</taxon>
        <taxon>Solanales</taxon>
        <taxon>Solanaceae</taxon>
        <taxon>Solanoideae</taxon>
        <taxon>Solaneae</taxon>
        <taxon>Solanum</taxon>
    </lineage>
</organism>
<dbReference type="PANTHER" id="PTHR32448">
    <property type="entry name" value="OS08G0158400 PROTEIN"/>
    <property type="match status" value="1"/>
</dbReference>
<accession>A0AAF0Q2G2</accession>